<keyword evidence="7" id="KW-0997">Cell inner membrane</keyword>
<sequence length="331" mass="37549">MTKLRWLGLVALALLLAGAMSYQWLERQWSASLPVDEPQLITVAKGEYADAILGRLKNKQWLPRPWMAKIWLRLNPKQAQIKAGTYEVTPGMSLKDLFVRLAAGDEKQFAITLVEGLQWRQWRESLLADSRLNSQGFNEQQLIAQLSLQGDSLEGQLMPDTYHFTHGTSVTDLVLRAYERMQAYLNTQWQQRQVGLPLESPYQALILASIVEKETALAEERPLIAGVFINRLRRNMRLQTDPTVIYGMGEAFDGNIRRADLRRKTPYNTYVIKGLPPTPIAMVGREAVDASLHPADTQALYFVSRNDGSHVFSTTLADHNAAVRKYQLNQE</sequence>
<dbReference type="PANTHER" id="PTHR30518">
    <property type="entry name" value="ENDOLYTIC MUREIN TRANSGLYCOSYLASE"/>
    <property type="match status" value="1"/>
</dbReference>
<dbReference type="EMBL" id="CP029347">
    <property type="protein sequence ID" value="AWL12020.1"/>
    <property type="molecule type" value="Genomic_DNA"/>
</dbReference>
<keyword evidence="6 7" id="KW-0961">Cell wall biogenesis/degradation</keyword>
<keyword evidence="9" id="KW-1185">Reference proteome</keyword>
<protein>
    <recommendedName>
        <fullName evidence="7">Endolytic murein transglycosylase</fullName>
        <ecNumber evidence="7">4.2.2.29</ecNumber>
    </recommendedName>
    <alternativeName>
        <fullName evidence="7">Peptidoglycan lytic transglycosylase</fullName>
    </alternativeName>
    <alternativeName>
        <fullName evidence="7">Peptidoglycan polymerization terminase</fullName>
    </alternativeName>
</protein>
<evidence type="ECO:0000256" key="3">
    <source>
        <dbReference type="ARBA" id="ARBA00022989"/>
    </source>
</evidence>
<gene>
    <name evidence="7" type="primary">mltG</name>
    <name evidence="8" type="ORF">HMF8227_01546</name>
</gene>
<comment type="catalytic activity">
    <reaction evidence="7">
        <text>a peptidoglycan chain = a peptidoglycan chain with N-acetyl-1,6-anhydromuramyl-[peptide] at the reducing end + a peptidoglycan chain with N-acetylglucosamine at the non-reducing end.</text>
        <dbReference type="EC" id="4.2.2.29"/>
    </reaction>
</comment>
<dbReference type="RefSeq" id="WP_109339626.1">
    <property type="nucleotide sequence ID" value="NZ_CP029347.1"/>
</dbReference>
<evidence type="ECO:0000256" key="4">
    <source>
        <dbReference type="ARBA" id="ARBA00023136"/>
    </source>
</evidence>
<evidence type="ECO:0000256" key="5">
    <source>
        <dbReference type="ARBA" id="ARBA00023239"/>
    </source>
</evidence>
<dbReference type="HAMAP" id="MF_02065">
    <property type="entry name" value="MltG"/>
    <property type="match status" value="1"/>
</dbReference>
<feature type="site" description="Important for catalytic activity" evidence="7">
    <location>
        <position position="214"/>
    </location>
</feature>
<dbReference type="InterPro" id="IPR003770">
    <property type="entry name" value="MLTG-like"/>
</dbReference>
<dbReference type="PANTHER" id="PTHR30518:SF2">
    <property type="entry name" value="ENDOLYTIC MUREIN TRANSGLYCOSYLASE"/>
    <property type="match status" value="1"/>
</dbReference>
<keyword evidence="1 7" id="KW-1003">Cell membrane</keyword>
<evidence type="ECO:0000256" key="2">
    <source>
        <dbReference type="ARBA" id="ARBA00022692"/>
    </source>
</evidence>
<keyword evidence="5 7" id="KW-0456">Lyase</keyword>
<reference evidence="8 9" key="1">
    <citation type="submission" date="2018-05" db="EMBL/GenBank/DDBJ databases">
        <title>Salinimonas sp. HMF8227 Genome sequencing and assembly.</title>
        <authorList>
            <person name="Kang H."/>
            <person name="Kang J."/>
            <person name="Cha I."/>
            <person name="Kim H."/>
            <person name="Joh K."/>
        </authorList>
    </citation>
    <scope>NUCLEOTIDE SEQUENCE [LARGE SCALE GENOMIC DNA]</scope>
    <source>
        <strain evidence="8 9">HMF8227</strain>
    </source>
</reference>
<dbReference type="AlphaFoldDB" id="A0A2S2E451"/>
<dbReference type="Proteomes" id="UP000245728">
    <property type="component" value="Chromosome"/>
</dbReference>
<dbReference type="Gene3D" id="3.30.1490.480">
    <property type="entry name" value="Endolytic murein transglycosylase"/>
    <property type="match status" value="1"/>
</dbReference>
<evidence type="ECO:0000256" key="1">
    <source>
        <dbReference type="ARBA" id="ARBA00022475"/>
    </source>
</evidence>
<proteinExistence type="inferred from homology"/>
<evidence type="ECO:0000256" key="6">
    <source>
        <dbReference type="ARBA" id="ARBA00023316"/>
    </source>
</evidence>
<dbReference type="GO" id="GO:0071555">
    <property type="term" value="P:cell wall organization"/>
    <property type="evidence" value="ECO:0007669"/>
    <property type="project" value="UniProtKB-KW"/>
</dbReference>
<evidence type="ECO:0000313" key="8">
    <source>
        <dbReference type="EMBL" id="AWL12020.1"/>
    </source>
</evidence>
<evidence type="ECO:0000313" key="9">
    <source>
        <dbReference type="Proteomes" id="UP000245728"/>
    </source>
</evidence>
<dbReference type="GO" id="GO:0005886">
    <property type="term" value="C:plasma membrane"/>
    <property type="evidence" value="ECO:0007669"/>
    <property type="project" value="UniProtKB-UniRule"/>
</dbReference>
<dbReference type="EC" id="4.2.2.29" evidence="7"/>
<comment type="similarity">
    <text evidence="7">Belongs to the transglycosylase MltG family.</text>
</comment>
<dbReference type="NCBIfam" id="TIGR00247">
    <property type="entry name" value="endolytic transglycosylase MltG"/>
    <property type="match status" value="1"/>
</dbReference>
<organism evidence="8 9">
    <name type="scientific">Saliniradius amylolyticus</name>
    <dbReference type="NCBI Taxonomy" id="2183582"/>
    <lineage>
        <taxon>Bacteria</taxon>
        <taxon>Pseudomonadati</taxon>
        <taxon>Pseudomonadota</taxon>
        <taxon>Gammaproteobacteria</taxon>
        <taxon>Alteromonadales</taxon>
        <taxon>Alteromonadaceae</taxon>
        <taxon>Saliniradius</taxon>
    </lineage>
</organism>
<comment type="function">
    <text evidence="7">Functions as a peptidoglycan terminase that cleaves nascent peptidoglycan strands endolytically to terminate their elongation.</text>
</comment>
<keyword evidence="2 7" id="KW-0812">Transmembrane</keyword>
<dbReference type="CDD" id="cd08010">
    <property type="entry name" value="MltG_like"/>
    <property type="match status" value="1"/>
</dbReference>
<dbReference type="Gene3D" id="3.30.160.60">
    <property type="entry name" value="Classic Zinc Finger"/>
    <property type="match status" value="1"/>
</dbReference>
<name>A0A2S2E451_9ALTE</name>
<evidence type="ECO:0000256" key="7">
    <source>
        <dbReference type="HAMAP-Rule" id="MF_02065"/>
    </source>
</evidence>
<dbReference type="Pfam" id="PF02618">
    <property type="entry name" value="YceG"/>
    <property type="match status" value="1"/>
</dbReference>
<accession>A0A2S2E451</accession>
<dbReference type="GO" id="GO:0009252">
    <property type="term" value="P:peptidoglycan biosynthetic process"/>
    <property type="evidence" value="ECO:0007669"/>
    <property type="project" value="UniProtKB-UniRule"/>
</dbReference>
<keyword evidence="4 7" id="KW-0472">Membrane</keyword>
<dbReference type="OrthoDB" id="9814591at2"/>
<dbReference type="GO" id="GO:0008932">
    <property type="term" value="F:lytic endotransglycosylase activity"/>
    <property type="evidence" value="ECO:0007669"/>
    <property type="project" value="UniProtKB-UniRule"/>
</dbReference>
<keyword evidence="3 7" id="KW-1133">Transmembrane helix</keyword>
<dbReference type="KEGG" id="salh:HMF8227_01546"/>